<comment type="caution">
    <text evidence="1">The sequence shown here is derived from an EMBL/GenBank/DDBJ whole genome shotgun (WGS) entry which is preliminary data.</text>
</comment>
<dbReference type="EMBL" id="JAEOXF010000005">
    <property type="protein sequence ID" value="MBK4725667.1"/>
    <property type="molecule type" value="Genomic_DNA"/>
</dbReference>
<reference evidence="1" key="1">
    <citation type="submission" date="2021-01" db="EMBL/GenBank/DDBJ databases">
        <title>Draft genome of Pantoea agglomerans Eh 335.</title>
        <authorList>
            <person name="Emsley S.A."/>
            <person name="Oline D.K."/>
            <person name="Saw J.H."/>
            <person name="Ushijima B."/>
            <person name="Videau P."/>
            <person name="Koyack M.J."/>
        </authorList>
    </citation>
    <scope>NUCLEOTIDE SEQUENCE</scope>
    <source>
        <strain evidence="1">Eh 335</strain>
    </source>
</reference>
<name>A0ACC5RLV1_ENTAG</name>
<organism evidence="1 2">
    <name type="scientific">Enterobacter agglomerans</name>
    <name type="common">Erwinia herbicola</name>
    <name type="synonym">Pantoea agglomerans</name>
    <dbReference type="NCBI Taxonomy" id="549"/>
    <lineage>
        <taxon>Bacteria</taxon>
        <taxon>Pseudomonadati</taxon>
        <taxon>Pseudomonadota</taxon>
        <taxon>Gammaproteobacteria</taxon>
        <taxon>Enterobacterales</taxon>
        <taxon>Erwiniaceae</taxon>
        <taxon>Pantoea</taxon>
        <taxon>Pantoea agglomerans group</taxon>
    </lineage>
</organism>
<evidence type="ECO:0000313" key="2">
    <source>
        <dbReference type="Proteomes" id="UP000633731"/>
    </source>
</evidence>
<gene>
    <name evidence="1" type="ORF">JJL49_10550</name>
</gene>
<evidence type="ECO:0000313" key="1">
    <source>
        <dbReference type="EMBL" id="MBK4725667.1"/>
    </source>
</evidence>
<protein>
    <submittedName>
        <fullName evidence="1">Uncharacterized protein</fullName>
    </submittedName>
</protein>
<proteinExistence type="predicted"/>
<sequence>MKYKLDITDSYQQFICLDSDVGLAAYFSLLDLSDTDASKINISIDNIEVNMSEKKWFHPIISINKKSIINKGIEVLNIENPDCIYSVIISKSTLTIDNVKCVYISFDNDGKERYNSSDKGFDIGDRFIWLAGKSAEFPNTRFSAMIVFSGNVEFSFKETDIIIQSLDLKQNINYTEAASINEKQELIIAKKKRDINEIEFNNIKSNFLDYDFYRNYFTSDENGNIAIKNHFITID</sequence>
<keyword evidence="2" id="KW-1185">Reference proteome</keyword>
<dbReference type="Proteomes" id="UP000633731">
    <property type="component" value="Unassembled WGS sequence"/>
</dbReference>
<accession>A0ACC5RLV1</accession>